<evidence type="ECO:0000313" key="7">
    <source>
        <dbReference type="EMBL" id="KAG2200922.1"/>
    </source>
</evidence>
<dbReference type="Pfam" id="PF01212">
    <property type="entry name" value="Beta_elim_lyase"/>
    <property type="match status" value="1"/>
</dbReference>
<evidence type="ECO:0000256" key="3">
    <source>
        <dbReference type="ARBA" id="ARBA00022898"/>
    </source>
</evidence>
<gene>
    <name evidence="7" type="ORF">INT47_003157</name>
</gene>
<dbReference type="GO" id="GO:0005829">
    <property type="term" value="C:cytosol"/>
    <property type="evidence" value="ECO:0007669"/>
    <property type="project" value="TreeGrafter"/>
</dbReference>
<keyword evidence="3" id="KW-0663">Pyridoxal phosphate</keyword>
<evidence type="ECO:0000256" key="4">
    <source>
        <dbReference type="ARBA" id="ARBA00023239"/>
    </source>
</evidence>
<dbReference type="Proteomes" id="UP000603453">
    <property type="component" value="Unassembled WGS sequence"/>
</dbReference>
<organism evidence="7 8">
    <name type="scientific">Mucor saturninus</name>
    <dbReference type="NCBI Taxonomy" id="64648"/>
    <lineage>
        <taxon>Eukaryota</taxon>
        <taxon>Fungi</taxon>
        <taxon>Fungi incertae sedis</taxon>
        <taxon>Mucoromycota</taxon>
        <taxon>Mucoromycotina</taxon>
        <taxon>Mucoromycetes</taxon>
        <taxon>Mucorales</taxon>
        <taxon>Mucorineae</taxon>
        <taxon>Mucoraceae</taxon>
        <taxon>Mucor</taxon>
    </lineage>
</organism>
<dbReference type="InterPro" id="IPR015422">
    <property type="entry name" value="PyrdxlP-dep_Trfase_small"/>
</dbReference>
<sequence>MSRTLLSRRLFSTTVSRHNYAANLVSPHNNILKSVDPSHKFYDFRSDTVTAPTDEMFDLMKSASRSDDVFQEDKSVNDLQDYMAEVTGHEAALFCASGTMTNQLALNTHLITPPHTVACDSRAHVFLWEAGGIAVHSRASVSPIIASNGIHITSDEIESNLIGRDIYSAPTRVVSLENTLNGMIFPLEEMAKVSTMARNRGLAMHLDGARLWNASEETGVSLKEYGKLFDSMSLCLSKGVGAPIGSIVVGSADFIDRVRYNRKLFGGGWRQAGFMAVAAQYGIDHIVPTMKETHKLAKYLADQLVAMGIDLQIPCHTSMVFIDTTRARLQVERDLIPALAERNIKLGGMGNKARIVLHHQIDRQGVDSLLEVVRNAITLRQQQDEDTLRLASSVSA</sequence>
<keyword evidence="8" id="KW-1185">Reference proteome</keyword>
<feature type="domain" description="Aromatic amino acid beta-eliminating lyase/threonine aldolase" evidence="6">
    <location>
        <begin position="43"/>
        <end position="324"/>
    </location>
</feature>
<evidence type="ECO:0000256" key="1">
    <source>
        <dbReference type="ARBA" id="ARBA00001933"/>
    </source>
</evidence>
<dbReference type="InterPro" id="IPR001597">
    <property type="entry name" value="ArAA_b-elim_lyase/Thr_aldolase"/>
</dbReference>
<dbReference type="InterPro" id="IPR015421">
    <property type="entry name" value="PyrdxlP-dep_Trfase_major"/>
</dbReference>
<evidence type="ECO:0000256" key="2">
    <source>
        <dbReference type="ARBA" id="ARBA00006966"/>
    </source>
</evidence>
<reference evidence="7" key="1">
    <citation type="submission" date="2020-12" db="EMBL/GenBank/DDBJ databases">
        <title>Metabolic potential, ecology and presence of endohyphal bacteria is reflected in genomic diversity of Mucoromycotina.</title>
        <authorList>
            <person name="Muszewska A."/>
            <person name="Okrasinska A."/>
            <person name="Steczkiewicz K."/>
            <person name="Drgas O."/>
            <person name="Orlowska M."/>
            <person name="Perlinska-Lenart U."/>
            <person name="Aleksandrzak-Piekarczyk T."/>
            <person name="Szatraj K."/>
            <person name="Zielenkiewicz U."/>
            <person name="Pilsyk S."/>
            <person name="Malc E."/>
            <person name="Mieczkowski P."/>
            <person name="Kruszewska J.S."/>
            <person name="Biernat P."/>
            <person name="Pawlowska J."/>
        </authorList>
    </citation>
    <scope>NUCLEOTIDE SEQUENCE</scope>
    <source>
        <strain evidence="7">WA0000017839</strain>
    </source>
</reference>
<dbReference type="GO" id="GO:0008732">
    <property type="term" value="F:L-allo-threonine aldolase activity"/>
    <property type="evidence" value="ECO:0007669"/>
    <property type="project" value="TreeGrafter"/>
</dbReference>
<evidence type="ECO:0000313" key="8">
    <source>
        <dbReference type="Proteomes" id="UP000603453"/>
    </source>
</evidence>
<keyword evidence="4" id="KW-0456">Lyase</keyword>
<dbReference type="SUPFAM" id="SSF53383">
    <property type="entry name" value="PLP-dependent transferases"/>
    <property type="match status" value="1"/>
</dbReference>
<evidence type="ECO:0000256" key="5">
    <source>
        <dbReference type="PIRSR" id="PIRSR017617-1"/>
    </source>
</evidence>
<dbReference type="PANTHER" id="PTHR48097:SF9">
    <property type="entry name" value="L-THREONINE ALDOLASE"/>
    <property type="match status" value="1"/>
</dbReference>
<proteinExistence type="inferred from homology"/>
<dbReference type="PIRSF" id="PIRSF017617">
    <property type="entry name" value="Thr_aldolase"/>
    <property type="match status" value="1"/>
</dbReference>
<dbReference type="OrthoDB" id="10261951at2759"/>
<dbReference type="PANTHER" id="PTHR48097">
    <property type="entry name" value="L-THREONINE ALDOLASE-RELATED"/>
    <property type="match status" value="1"/>
</dbReference>
<feature type="modified residue" description="N6-(pyridoxal phosphate)lysine" evidence="5">
    <location>
        <position position="238"/>
    </location>
</feature>
<evidence type="ECO:0000259" key="6">
    <source>
        <dbReference type="Pfam" id="PF01212"/>
    </source>
</evidence>
<dbReference type="Gene3D" id="3.90.1150.10">
    <property type="entry name" value="Aspartate Aminotransferase, domain 1"/>
    <property type="match status" value="1"/>
</dbReference>
<dbReference type="FunFam" id="3.40.640.10:FF:000030">
    <property type="entry name" value="Low-specificity L-threonine aldolase"/>
    <property type="match status" value="1"/>
</dbReference>
<name>A0A8H7QZ16_9FUNG</name>
<dbReference type="InterPro" id="IPR023603">
    <property type="entry name" value="Low_specificity_L-TA-like"/>
</dbReference>
<dbReference type="GO" id="GO:0006545">
    <property type="term" value="P:glycine biosynthetic process"/>
    <property type="evidence" value="ECO:0007669"/>
    <property type="project" value="TreeGrafter"/>
</dbReference>
<accession>A0A8H7QZ16</accession>
<dbReference type="Gene3D" id="3.40.640.10">
    <property type="entry name" value="Type I PLP-dependent aspartate aminotransferase-like (Major domain)"/>
    <property type="match status" value="1"/>
</dbReference>
<dbReference type="InterPro" id="IPR015424">
    <property type="entry name" value="PyrdxlP-dep_Trfase"/>
</dbReference>
<dbReference type="NCBIfam" id="NF041359">
    <property type="entry name" value="GntG_guanitoxin"/>
    <property type="match status" value="1"/>
</dbReference>
<dbReference type="GO" id="GO:0006567">
    <property type="term" value="P:L-threonine catabolic process"/>
    <property type="evidence" value="ECO:0007669"/>
    <property type="project" value="TreeGrafter"/>
</dbReference>
<dbReference type="AlphaFoldDB" id="A0A8H7QZ16"/>
<comment type="cofactor">
    <cofactor evidence="1">
        <name>pyridoxal 5'-phosphate</name>
        <dbReference type="ChEBI" id="CHEBI:597326"/>
    </cofactor>
</comment>
<dbReference type="EMBL" id="JAEPRD010000077">
    <property type="protein sequence ID" value="KAG2200922.1"/>
    <property type="molecule type" value="Genomic_DNA"/>
</dbReference>
<comment type="similarity">
    <text evidence="2">Belongs to the threonine aldolase family.</text>
</comment>
<comment type="caution">
    <text evidence="7">The sequence shown here is derived from an EMBL/GenBank/DDBJ whole genome shotgun (WGS) entry which is preliminary data.</text>
</comment>
<protein>
    <recommendedName>
        <fullName evidence="6">Aromatic amino acid beta-eliminating lyase/threonine aldolase domain-containing protein</fullName>
    </recommendedName>
</protein>